<organism evidence="5 6">
    <name type="scientific">Fictibacillus iocasae</name>
    <dbReference type="NCBI Taxonomy" id="2715437"/>
    <lineage>
        <taxon>Bacteria</taxon>
        <taxon>Bacillati</taxon>
        <taxon>Bacillota</taxon>
        <taxon>Bacilli</taxon>
        <taxon>Bacillales</taxon>
        <taxon>Fictibacillaceae</taxon>
        <taxon>Fictibacillus</taxon>
    </lineage>
</organism>
<comment type="similarity">
    <text evidence="3">Belongs to the CoaE family.</text>
</comment>
<dbReference type="HAMAP" id="MF_00376">
    <property type="entry name" value="Dephospho_CoA_kinase"/>
    <property type="match status" value="1"/>
</dbReference>
<evidence type="ECO:0000256" key="3">
    <source>
        <dbReference type="HAMAP-Rule" id="MF_00376"/>
    </source>
</evidence>
<evidence type="ECO:0000256" key="2">
    <source>
        <dbReference type="ARBA" id="ARBA00022840"/>
    </source>
</evidence>
<comment type="catalytic activity">
    <reaction evidence="3">
        <text>3'-dephospho-CoA + ATP = ADP + CoA + H(+)</text>
        <dbReference type="Rhea" id="RHEA:18245"/>
        <dbReference type="ChEBI" id="CHEBI:15378"/>
        <dbReference type="ChEBI" id="CHEBI:30616"/>
        <dbReference type="ChEBI" id="CHEBI:57287"/>
        <dbReference type="ChEBI" id="CHEBI:57328"/>
        <dbReference type="ChEBI" id="CHEBI:456216"/>
        <dbReference type="EC" id="2.7.1.24"/>
    </reaction>
</comment>
<evidence type="ECO:0000313" key="5">
    <source>
        <dbReference type="EMBL" id="MFC7371354.1"/>
    </source>
</evidence>
<dbReference type="InterPro" id="IPR027417">
    <property type="entry name" value="P-loop_NTPase"/>
</dbReference>
<dbReference type="Proteomes" id="UP001596549">
    <property type="component" value="Unassembled WGS sequence"/>
</dbReference>
<keyword evidence="6" id="KW-1185">Reference proteome</keyword>
<dbReference type="GO" id="GO:0004140">
    <property type="term" value="F:dephospho-CoA kinase activity"/>
    <property type="evidence" value="ECO:0007669"/>
    <property type="project" value="UniProtKB-EC"/>
</dbReference>
<accession>A0ABW2NPW9</accession>
<dbReference type="Gene3D" id="3.40.50.300">
    <property type="entry name" value="P-loop containing nucleotide triphosphate hydrolases"/>
    <property type="match status" value="1"/>
</dbReference>
<comment type="subcellular location">
    <subcellularLocation>
        <location evidence="3">Cytoplasm</location>
    </subcellularLocation>
</comment>
<dbReference type="PROSITE" id="PS51219">
    <property type="entry name" value="DPCK"/>
    <property type="match status" value="1"/>
</dbReference>
<dbReference type="NCBIfam" id="TIGR00152">
    <property type="entry name" value="dephospho-CoA kinase"/>
    <property type="match status" value="1"/>
</dbReference>
<feature type="binding site" evidence="3">
    <location>
        <begin position="12"/>
        <end position="17"/>
    </location>
    <ligand>
        <name>ATP</name>
        <dbReference type="ChEBI" id="CHEBI:30616"/>
    </ligand>
</feature>
<evidence type="ECO:0000256" key="1">
    <source>
        <dbReference type="ARBA" id="ARBA00022741"/>
    </source>
</evidence>
<sequence length="199" mass="22345">MELIIGLTGGIASGKSTASQYLINKGIPVVDADKIARLVVEKGMPAYESIVAAFGEEVLDRDLSLNRSRLGDIIFQDASKRELLNSIVHPAVRTEMKRQAEEHFLAGNMSVVMDIPLLFESRLTHMVDRTILIYVPQDIQLQRLLARDSLKEEQAKARISSQMPLEEKINLSDAVVKNDGSKEDLYQQLDRVLTEWNIL</sequence>
<keyword evidence="3 5" id="KW-0418">Kinase</keyword>
<comment type="caution">
    <text evidence="5">The sequence shown here is derived from an EMBL/GenBank/DDBJ whole genome shotgun (WGS) entry which is preliminary data.</text>
</comment>
<dbReference type="EC" id="2.7.1.24" evidence="3 4"/>
<comment type="function">
    <text evidence="3">Catalyzes the phosphorylation of the 3'-hydroxyl group of dephosphocoenzyme A to form coenzyme A.</text>
</comment>
<evidence type="ECO:0000313" key="6">
    <source>
        <dbReference type="Proteomes" id="UP001596549"/>
    </source>
</evidence>
<dbReference type="SUPFAM" id="SSF52540">
    <property type="entry name" value="P-loop containing nucleoside triphosphate hydrolases"/>
    <property type="match status" value="1"/>
</dbReference>
<dbReference type="EMBL" id="JBHTCP010000012">
    <property type="protein sequence ID" value="MFC7371354.1"/>
    <property type="molecule type" value="Genomic_DNA"/>
</dbReference>
<dbReference type="InterPro" id="IPR001977">
    <property type="entry name" value="Depp_CoAkinase"/>
</dbReference>
<keyword evidence="2 3" id="KW-0067">ATP-binding</keyword>
<gene>
    <name evidence="3 5" type="primary">coaE</name>
    <name evidence="5" type="ORF">ACFQPF_06680</name>
</gene>
<protein>
    <recommendedName>
        <fullName evidence="3 4">Dephospho-CoA kinase</fullName>
        <ecNumber evidence="3 4">2.7.1.24</ecNumber>
    </recommendedName>
    <alternativeName>
        <fullName evidence="3">Dephosphocoenzyme A kinase</fullName>
    </alternativeName>
</protein>
<dbReference type="CDD" id="cd02022">
    <property type="entry name" value="DPCK"/>
    <property type="match status" value="1"/>
</dbReference>
<reference evidence="6" key="1">
    <citation type="journal article" date="2019" name="Int. J. Syst. Evol. Microbiol.">
        <title>The Global Catalogue of Microorganisms (GCM) 10K type strain sequencing project: providing services to taxonomists for standard genome sequencing and annotation.</title>
        <authorList>
            <consortium name="The Broad Institute Genomics Platform"/>
            <consortium name="The Broad Institute Genome Sequencing Center for Infectious Disease"/>
            <person name="Wu L."/>
            <person name="Ma J."/>
        </authorList>
    </citation>
    <scope>NUCLEOTIDE SEQUENCE [LARGE SCALE GENOMIC DNA]</scope>
    <source>
        <strain evidence="6">NBRC 106396</strain>
    </source>
</reference>
<proteinExistence type="inferred from homology"/>
<dbReference type="PANTHER" id="PTHR10695">
    <property type="entry name" value="DEPHOSPHO-COA KINASE-RELATED"/>
    <property type="match status" value="1"/>
</dbReference>
<dbReference type="RefSeq" id="WP_379747855.1">
    <property type="nucleotide sequence ID" value="NZ_JBHTCP010000012.1"/>
</dbReference>
<keyword evidence="3" id="KW-0173">Coenzyme A biosynthesis</keyword>
<dbReference type="PANTHER" id="PTHR10695:SF46">
    <property type="entry name" value="BIFUNCTIONAL COENZYME A SYNTHASE-RELATED"/>
    <property type="match status" value="1"/>
</dbReference>
<dbReference type="Pfam" id="PF01121">
    <property type="entry name" value="CoaE"/>
    <property type="match status" value="1"/>
</dbReference>
<keyword evidence="3" id="KW-0963">Cytoplasm</keyword>
<keyword evidence="3 5" id="KW-0808">Transferase</keyword>
<keyword evidence="1 3" id="KW-0547">Nucleotide-binding</keyword>
<comment type="pathway">
    <text evidence="3">Cofactor biosynthesis; coenzyme A biosynthesis; CoA from (R)-pantothenate: step 5/5.</text>
</comment>
<evidence type="ECO:0000256" key="4">
    <source>
        <dbReference type="NCBIfam" id="TIGR00152"/>
    </source>
</evidence>
<name>A0ABW2NPW9_9BACL</name>